<name>A0A285NHV1_9HYPH</name>
<accession>A0A285NHV1</accession>
<dbReference type="RefSeq" id="WP_097152949.1">
    <property type="nucleotide sequence ID" value="NZ_OBEL01000001.1"/>
</dbReference>
<dbReference type="InterPro" id="IPR029044">
    <property type="entry name" value="Nucleotide-diphossugar_trans"/>
</dbReference>
<dbReference type="InterPro" id="IPR003329">
    <property type="entry name" value="Cytidylyl_trans"/>
</dbReference>
<keyword evidence="1" id="KW-0808">Transferase</keyword>
<dbReference type="CDD" id="cd02513">
    <property type="entry name" value="CMP-NeuAc_Synthase"/>
    <property type="match status" value="1"/>
</dbReference>
<dbReference type="GO" id="GO:0008781">
    <property type="term" value="F:N-acylneuraminate cytidylyltransferase activity"/>
    <property type="evidence" value="ECO:0007669"/>
    <property type="project" value="TreeGrafter"/>
</dbReference>
<evidence type="ECO:0000313" key="1">
    <source>
        <dbReference type="EMBL" id="SNZ08838.1"/>
    </source>
</evidence>
<dbReference type="Pfam" id="PF02348">
    <property type="entry name" value="CTP_transf_3"/>
    <property type="match status" value="1"/>
</dbReference>
<sequence length="246" mass="27440">MSKIIALIPARGGSKGVPDKNIRRLAGRTLLEWSIAACLKSKHIERTIVTTDSEHYRDLALSLGAEAPFLRPDEISQDHSQDIEFVLHALDWFKENETEPDLIVQIRPTTPMRNPALIDAAIEAFQSALPNNATSLRSVHEMSESAYKTFEINDDGILACVGSGSTALDSANRARQQCPTTYFPNGYVDVLSTEFIRRTGLLNGNQVLPFLTPVSLEVDSEDDFQHIEYRVSREPELLNILFDEAN</sequence>
<dbReference type="EMBL" id="OBEL01000001">
    <property type="protein sequence ID" value="SNZ08838.1"/>
    <property type="molecule type" value="Genomic_DNA"/>
</dbReference>
<dbReference type="Gene3D" id="3.90.550.10">
    <property type="entry name" value="Spore Coat Polysaccharide Biosynthesis Protein SpsA, Chain A"/>
    <property type="match status" value="1"/>
</dbReference>
<evidence type="ECO:0000313" key="2">
    <source>
        <dbReference type="Proteomes" id="UP000219439"/>
    </source>
</evidence>
<organism evidence="1 2">
    <name type="scientific">Cohaesibacter gelatinilyticus</name>
    <dbReference type="NCBI Taxonomy" id="372072"/>
    <lineage>
        <taxon>Bacteria</taxon>
        <taxon>Pseudomonadati</taxon>
        <taxon>Pseudomonadota</taxon>
        <taxon>Alphaproteobacteria</taxon>
        <taxon>Hyphomicrobiales</taxon>
        <taxon>Cohaesibacteraceae</taxon>
    </lineage>
</organism>
<dbReference type="AlphaFoldDB" id="A0A285NHV1"/>
<dbReference type="PANTHER" id="PTHR21485:SF6">
    <property type="entry name" value="N-ACYLNEURAMINATE CYTIDYLYLTRANSFERASE-RELATED"/>
    <property type="match status" value="1"/>
</dbReference>
<dbReference type="OrthoDB" id="9805604at2"/>
<dbReference type="InterPro" id="IPR050793">
    <property type="entry name" value="CMP-NeuNAc_synthase"/>
</dbReference>
<gene>
    <name evidence="1" type="ORF">SAMN06265368_1839</name>
</gene>
<protein>
    <submittedName>
        <fullName evidence="1">N-acylneuraminate cytidylyltransferase</fullName>
    </submittedName>
</protein>
<proteinExistence type="predicted"/>
<dbReference type="PANTHER" id="PTHR21485">
    <property type="entry name" value="HAD SUPERFAMILY MEMBERS CMAS AND KDSC"/>
    <property type="match status" value="1"/>
</dbReference>
<dbReference type="Proteomes" id="UP000219439">
    <property type="component" value="Unassembled WGS sequence"/>
</dbReference>
<keyword evidence="1" id="KW-0548">Nucleotidyltransferase</keyword>
<keyword evidence="2" id="KW-1185">Reference proteome</keyword>
<dbReference type="SUPFAM" id="SSF53448">
    <property type="entry name" value="Nucleotide-diphospho-sugar transferases"/>
    <property type="match status" value="1"/>
</dbReference>
<reference evidence="1 2" key="1">
    <citation type="submission" date="2017-09" db="EMBL/GenBank/DDBJ databases">
        <authorList>
            <person name="Ehlers B."/>
            <person name="Leendertz F.H."/>
        </authorList>
    </citation>
    <scope>NUCLEOTIDE SEQUENCE [LARGE SCALE GENOMIC DNA]</scope>
    <source>
        <strain evidence="1 2">DSM 18289</strain>
    </source>
</reference>